<organism evidence="1 2">
    <name type="scientific">Glossina palpalis gambiensis</name>
    <dbReference type="NCBI Taxonomy" id="67801"/>
    <lineage>
        <taxon>Eukaryota</taxon>
        <taxon>Metazoa</taxon>
        <taxon>Ecdysozoa</taxon>
        <taxon>Arthropoda</taxon>
        <taxon>Hexapoda</taxon>
        <taxon>Insecta</taxon>
        <taxon>Pterygota</taxon>
        <taxon>Neoptera</taxon>
        <taxon>Endopterygota</taxon>
        <taxon>Diptera</taxon>
        <taxon>Brachycera</taxon>
        <taxon>Muscomorpha</taxon>
        <taxon>Hippoboscoidea</taxon>
        <taxon>Glossinidae</taxon>
        <taxon>Glossina</taxon>
    </lineage>
</organism>
<keyword evidence="2" id="KW-1185">Reference proteome</keyword>
<dbReference type="AlphaFoldDB" id="A0A1B0C2S9"/>
<dbReference type="EnsemblMetazoa" id="GPPI047601-RA">
    <property type="protein sequence ID" value="GPPI047601-PA"/>
    <property type="gene ID" value="GPPI047601"/>
</dbReference>
<dbReference type="EMBL" id="JXJN01024669">
    <property type="status" value="NOT_ANNOTATED_CDS"/>
    <property type="molecule type" value="Genomic_DNA"/>
</dbReference>
<dbReference type="VEuPathDB" id="VectorBase:GPPI047601"/>
<protein>
    <submittedName>
        <fullName evidence="1">Uncharacterized protein</fullName>
    </submittedName>
</protein>
<evidence type="ECO:0000313" key="1">
    <source>
        <dbReference type="EnsemblMetazoa" id="GPPI047601-PA"/>
    </source>
</evidence>
<reference evidence="2" key="1">
    <citation type="submission" date="2015-01" db="EMBL/GenBank/DDBJ databases">
        <authorList>
            <person name="Aksoy S."/>
            <person name="Warren W."/>
            <person name="Wilson R.K."/>
        </authorList>
    </citation>
    <scope>NUCLEOTIDE SEQUENCE [LARGE SCALE GENOMIC DNA]</scope>
    <source>
        <strain evidence="2">IAEA</strain>
    </source>
</reference>
<sequence>MQTQDWQLKCILPRPKAFYLKFSPRGNYICTWELYAMSKDIPESSPNIFVYDIATGEEVFSIMTTIYMFFALIL</sequence>
<name>A0A1B0C2S9_9MUSC</name>
<dbReference type="Proteomes" id="UP000092460">
    <property type="component" value="Unassembled WGS sequence"/>
</dbReference>
<proteinExistence type="predicted"/>
<dbReference type="STRING" id="67801.A0A1B0C2S9"/>
<accession>A0A1B0C2S9</accession>
<evidence type="ECO:0000313" key="2">
    <source>
        <dbReference type="Proteomes" id="UP000092460"/>
    </source>
</evidence>
<reference evidence="1" key="2">
    <citation type="submission" date="2020-05" db="UniProtKB">
        <authorList>
            <consortium name="EnsemblMetazoa"/>
        </authorList>
    </citation>
    <scope>IDENTIFICATION</scope>
    <source>
        <strain evidence="1">IAEA</strain>
    </source>
</reference>